<evidence type="ECO:0000256" key="1">
    <source>
        <dbReference type="SAM" id="MobiDB-lite"/>
    </source>
</evidence>
<organism evidence="2 3">
    <name type="scientific">Chloebia gouldiae</name>
    <name type="common">Gouldian finch</name>
    <name type="synonym">Erythrura gouldiae</name>
    <dbReference type="NCBI Taxonomy" id="44316"/>
    <lineage>
        <taxon>Eukaryota</taxon>
        <taxon>Metazoa</taxon>
        <taxon>Chordata</taxon>
        <taxon>Craniata</taxon>
        <taxon>Vertebrata</taxon>
        <taxon>Euteleostomi</taxon>
        <taxon>Archelosauria</taxon>
        <taxon>Archosauria</taxon>
        <taxon>Dinosauria</taxon>
        <taxon>Saurischia</taxon>
        <taxon>Theropoda</taxon>
        <taxon>Coelurosauria</taxon>
        <taxon>Aves</taxon>
        <taxon>Neognathae</taxon>
        <taxon>Neoaves</taxon>
        <taxon>Telluraves</taxon>
        <taxon>Australaves</taxon>
        <taxon>Passeriformes</taxon>
        <taxon>Passeroidea</taxon>
        <taxon>Passeridae</taxon>
        <taxon>Chloebia</taxon>
    </lineage>
</organism>
<dbReference type="AlphaFoldDB" id="A0A3L8SQ11"/>
<evidence type="ECO:0000313" key="3">
    <source>
        <dbReference type="Proteomes" id="UP000276834"/>
    </source>
</evidence>
<accession>A0A3L8SQ11</accession>
<feature type="region of interest" description="Disordered" evidence="1">
    <location>
        <begin position="41"/>
        <end position="61"/>
    </location>
</feature>
<name>A0A3L8SQ11_CHLGU</name>
<dbReference type="EMBL" id="QUSF01000010">
    <property type="protein sequence ID" value="RLW05815.1"/>
    <property type="molecule type" value="Genomic_DNA"/>
</dbReference>
<protein>
    <submittedName>
        <fullName evidence="2">Uncharacterized protein</fullName>
    </submittedName>
</protein>
<keyword evidence="3" id="KW-1185">Reference proteome</keyword>
<feature type="region of interest" description="Disordered" evidence="1">
    <location>
        <begin position="1"/>
        <end position="27"/>
    </location>
</feature>
<gene>
    <name evidence="2" type="ORF">DV515_00004672</name>
</gene>
<dbReference type="Proteomes" id="UP000276834">
    <property type="component" value="Unassembled WGS sequence"/>
</dbReference>
<reference evidence="2 3" key="1">
    <citation type="journal article" date="2018" name="Proc. R. Soc. B">
        <title>A non-coding region near Follistatin controls head colour polymorphism in the Gouldian finch.</title>
        <authorList>
            <person name="Toomey M.B."/>
            <person name="Marques C.I."/>
            <person name="Andrade P."/>
            <person name="Araujo P.M."/>
            <person name="Sabatino S."/>
            <person name="Gazda M.A."/>
            <person name="Afonso S."/>
            <person name="Lopes R.J."/>
            <person name="Corbo J.C."/>
            <person name="Carneiro M."/>
        </authorList>
    </citation>
    <scope>NUCLEOTIDE SEQUENCE [LARGE SCALE GENOMIC DNA]</scope>
    <source>
        <strain evidence="2">Red01</strain>
        <tissue evidence="2">Muscle</tissue>
    </source>
</reference>
<evidence type="ECO:0000313" key="2">
    <source>
        <dbReference type="EMBL" id="RLW05815.1"/>
    </source>
</evidence>
<comment type="caution">
    <text evidence="2">The sequence shown here is derived from an EMBL/GenBank/DDBJ whole genome shotgun (WGS) entry which is preliminary data.</text>
</comment>
<sequence>MWARRSAATSPWASDSAEFPPCRTHSELLGGQAATPLRFLPERLGSSNSHGTPAAQPQPGAAMEALRLTSPSLSSLITTSMSCRVSGAASGVSITAV</sequence>
<proteinExistence type="predicted"/>